<dbReference type="InterPro" id="IPR051257">
    <property type="entry name" value="Diverse_CBS-Domain"/>
</dbReference>
<sequence length="138" mass="14257">MTTAREVMSGGADCVQSDQTVGDAVRLMADLGVGALPVCGKDNKIKGVVTDRDVVVKVLAPGRDVDSFPAGSLSQDQAVTIGADDDTEEVLATMTQHEVRRLPVIDGDQLVGMVAVADVARSLPHASTGQLVEALSAD</sequence>
<dbReference type="PROSITE" id="PS51371">
    <property type="entry name" value="CBS"/>
    <property type="match status" value="2"/>
</dbReference>
<keyword evidence="5" id="KW-1185">Reference proteome</keyword>
<dbReference type="Proteomes" id="UP000176101">
    <property type="component" value="Unassembled WGS sequence"/>
</dbReference>
<dbReference type="AlphaFoldDB" id="A0A1E7KK28"/>
<protein>
    <recommendedName>
        <fullName evidence="3">CBS domain-containing protein</fullName>
    </recommendedName>
</protein>
<keyword evidence="1 2" id="KW-0129">CBS domain</keyword>
<dbReference type="OrthoDB" id="9789996at2"/>
<evidence type="ECO:0000313" key="4">
    <source>
        <dbReference type="EMBL" id="OEV04253.1"/>
    </source>
</evidence>
<dbReference type="PANTHER" id="PTHR43080">
    <property type="entry name" value="CBS DOMAIN-CONTAINING PROTEIN CBSX3, MITOCHONDRIAL"/>
    <property type="match status" value="1"/>
</dbReference>
<evidence type="ECO:0000313" key="5">
    <source>
        <dbReference type="Proteomes" id="UP000176101"/>
    </source>
</evidence>
<feature type="domain" description="CBS" evidence="3">
    <location>
        <begin position="73"/>
        <end position="131"/>
    </location>
</feature>
<organism evidence="4 5">
    <name type="scientific">Streptomyces oceani</name>
    <dbReference type="NCBI Taxonomy" id="1075402"/>
    <lineage>
        <taxon>Bacteria</taxon>
        <taxon>Bacillati</taxon>
        <taxon>Actinomycetota</taxon>
        <taxon>Actinomycetes</taxon>
        <taxon>Kitasatosporales</taxon>
        <taxon>Streptomycetaceae</taxon>
        <taxon>Streptomyces</taxon>
    </lineage>
</organism>
<dbReference type="EMBL" id="LJGU01000114">
    <property type="protein sequence ID" value="OEV04253.1"/>
    <property type="molecule type" value="Genomic_DNA"/>
</dbReference>
<evidence type="ECO:0000259" key="3">
    <source>
        <dbReference type="PROSITE" id="PS51371"/>
    </source>
</evidence>
<dbReference type="InterPro" id="IPR000644">
    <property type="entry name" value="CBS_dom"/>
</dbReference>
<dbReference type="SUPFAM" id="SSF54631">
    <property type="entry name" value="CBS-domain pair"/>
    <property type="match status" value="1"/>
</dbReference>
<evidence type="ECO:0000256" key="2">
    <source>
        <dbReference type="PROSITE-ProRule" id="PRU00703"/>
    </source>
</evidence>
<reference evidence="4 5" key="1">
    <citation type="journal article" date="2016" name="Front. Microbiol.">
        <title>Comparative Genomics Analysis of Streptomyces Species Reveals Their Adaptation to the Marine Environment and Their Diversity at the Genomic Level.</title>
        <authorList>
            <person name="Tian X."/>
            <person name="Zhang Z."/>
            <person name="Yang T."/>
            <person name="Chen M."/>
            <person name="Li J."/>
            <person name="Chen F."/>
            <person name="Yang J."/>
            <person name="Li W."/>
            <person name="Zhang B."/>
            <person name="Zhang Z."/>
            <person name="Wu J."/>
            <person name="Zhang C."/>
            <person name="Long L."/>
            <person name="Xiao J."/>
        </authorList>
    </citation>
    <scope>NUCLEOTIDE SEQUENCE [LARGE SCALE GENOMIC DNA]</scope>
    <source>
        <strain evidence="4 5">SCSIO 02100</strain>
    </source>
</reference>
<comment type="caution">
    <text evidence="4">The sequence shown here is derived from an EMBL/GenBank/DDBJ whole genome shotgun (WGS) entry which is preliminary data.</text>
</comment>
<gene>
    <name evidence="4" type="ORF">AN216_08625</name>
</gene>
<dbReference type="SMART" id="SM00116">
    <property type="entry name" value="CBS"/>
    <property type="match status" value="2"/>
</dbReference>
<dbReference type="PANTHER" id="PTHR43080:SF2">
    <property type="entry name" value="CBS DOMAIN-CONTAINING PROTEIN"/>
    <property type="match status" value="1"/>
</dbReference>
<proteinExistence type="predicted"/>
<dbReference type="InterPro" id="IPR046342">
    <property type="entry name" value="CBS_dom_sf"/>
</dbReference>
<dbReference type="STRING" id="1075402.AN216_08625"/>
<accession>A0A1E7KK28</accession>
<feature type="domain" description="CBS" evidence="3">
    <location>
        <begin position="8"/>
        <end position="65"/>
    </location>
</feature>
<name>A0A1E7KK28_9ACTN</name>
<dbReference type="Pfam" id="PF00571">
    <property type="entry name" value="CBS"/>
    <property type="match status" value="2"/>
</dbReference>
<dbReference type="Gene3D" id="3.10.580.10">
    <property type="entry name" value="CBS-domain"/>
    <property type="match status" value="1"/>
</dbReference>
<evidence type="ECO:0000256" key="1">
    <source>
        <dbReference type="ARBA" id="ARBA00023122"/>
    </source>
</evidence>
<dbReference type="RefSeq" id="WP_070195999.1">
    <property type="nucleotide sequence ID" value="NZ_LJGU01000114.1"/>
</dbReference>